<accession>A0A2V1ARM4</accession>
<dbReference type="PANTHER" id="PTHR37783:SF1">
    <property type="entry name" value="MEMBRANE PROTEIN, PUTATIVE (AFU_ORTHOLOGUE AFUA_1G04315)-RELATED"/>
    <property type="match status" value="1"/>
</dbReference>
<sequence>MSDHSKRITSHMNKDHQLALVDYVVVYGKIPVHQLEPSSVQMTAVDEKSLTLSYKRNAASEEIVLVWNELADDDKIEVNGFMDIKAKLISMAKYAARVQGYSHKQLKKVVLPNRPPQVFMYLVAIVLALGSIDKFWVRNIINNDAFLSSLTSRAPAFLKSAGSFLEDHVRTIAIAMYAIHLVEIAIVSLPKLKAYRASGPRKLAWTTMHFLEGFLIFKRLNKALEDAH</sequence>
<name>A0A2V1ARM4_9ASCO</name>
<dbReference type="AlphaFoldDB" id="A0A2V1ARM4"/>
<dbReference type="InterPro" id="IPR019595">
    <property type="entry name" value="DUF2470"/>
</dbReference>
<organism evidence="2 3">
    <name type="scientific">Candidozyma haemuli</name>
    <dbReference type="NCBI Taxonomy" id="45357"/>
    <lineage>
        <taxon>Eukaryota</taxon>
        <taxon>Fungi</taxon>
        <taxon>Dikarya</taxon>
        <taxon>Ascomycota</taxon>
        <taxon>Saccharomycotina</taxon>
        <taxon>Pichiomycetes</taxon>
        <taxon>Metschnikowiaceae</taxon>
        <taxon>Candidozyma</taxon>
    </lineage>
</organism>
<reference evidence="2 3" key="1">
    <citation type="submission" date="2017-12" db="EMBL/GenBank/DDBJ databases">
        <title>Genome Sequence of a Multidrug-Resistant Candida haemulonii Isolate from a Patient with Chronic Leg Ulcers in Israel.</title>
        <authorList>
            <person name="Chow N.A."/>
            <person name="Gade L."/>
            <person name="Batra D."/>
            <person name="Rowe L.A."/>
            <person name="Ben-Ami R."/>
            <person name="Loparev V.N."/>
            <person name="Litvintseva A.P."/>
        </authorList>
    </citation>
    <scope>NUCLEOTIDE SEQUENCE [LARGE SCALE GENOMIC DNA]</scope>
    <source>
        <strain evidence="2 3">B11899</strain>
    </source>
</reference>
<keyword evidence="3" id="KW-1185">Reference proteome</keyword>
<dbReference type="Pfam" id="PF10615">
    <property type="entry name" value="DUF2470"/>
    <property type="match status" value="1"/>
</dbReference>
<proteinExistence type="predicted"/>
<feature type="domain" description="DUF2470" evidence="1">
    <location>
        <begin position="5"/>
        <end position="91"/>
    </location>
</feature>
<dbReference type="GeneID" id="37009717"/>
<dbReference type="OrthoDB" id="5553410at2759"/>
<dbReference type="InterPro" id="IPR037119">
    <property type="entry name" value="Haem_oxidase_HugZ-like_sf"/>
</dbReference>
<dbReference type="Gene3D" id="3.20.180.10">
    <property type="entry name" value="PNP-oxidase-like"/>
    <property type="match status" value="1"/>
</dbReference>
<dbReference type="Proteomes" id="UP000244309">
    <property type="component" value="Unassembled WGS sequence"/>
</dbReference>
<dbReference type="VEuPathDB" id="FungiDB:CXQ85_004387"/>
<evidence type="ECO:0000259" key="1">
    <source>
        <dbReference type="Pfam" id="PF10615"/>
    </source>
</evidence>
<gene>
    <name evidence="2" type="ORF">CXQ85_004387</name>
</gene>
<dbReference type="EMBL" id="PKFO01000004">
    <property type="protein sequence ID" value="PVH20877.1"/>
    <property type="molecule type" value="Genomic_DNA"/>
</dbReference>
<comment type="caution">
    <text evidence="2">The sequence shown here is derived from an EMBL/GenBank/DDBJ whole genome shotgun (WGS) entry which is preliminary data.</text>
</comment>
<dbReference type="PANTHER" id="PTHR37783">
    <property type="entry name" value="MEMBRANE PROTEIN, PUTATIVE (AFU_ORTHOLOGUE AFUA_1G04315)-RELATED"/>
    <property type="match status" value="1"/>
</dbReference>
<dbReference type="RefSeq" id="XP_025341817.1">
    <property type="nucleotide sequence ID" value="XM_025488009.1"/>
</dbReference>
<evidence type="ECO:0000313" key="3">
    <source>
        <dbReference type="Proteomes" id="UP000244309"/>
    </source>
</evidence>
<evidence type="ECO:0000313" key="2">
    <source>
        <dbReference type="EMBL" id="PVH20877.1"/>
    </source>
</evidence>
<protein>
    <recommendedName>
        <fullName evidence="1">DUF2470 domain-containing protein</fullName>
    </recommendedName>
</protein>